<organism evidence="7">
    <name type="scientific">Caenorhabditis remanei</name>
    <name type="common">Caenorhabditis vulgaris</name>
    <dbReference type="NCBI Taxonomy" id="31234"/>
    <lineage>
        <taxon>Eukaryota</taxon>
        <taxon>Metazoa</taxon>
        <taxon>Ecdysozoa</taxon>
        <taxon>Nematoda</taxon>
        <taxon>Chromadorea</taxon>
        <taxon>Rhabditida</taxon>
        <taxon>Rhabditina</taxon>
        <taxon>Rhabditomorpha</taxon>
        <taxon>Rhabditoidea</taxon>
        <taxon>Rhabditidae</taxon>
        <taxon>Peloderinae</taxon>
        <taxon>Caenorhabditis</taxon>
    </lineage>
</organism>
<dbReference type="FunFam" id="1.10.10.1870:FF:000001">
    <property type="entry name" value="Metalloendopeptidase"/>
    <property type="match status" value="2"/>
</dbReference>
<dbReference type="SMART" id="SM00254">
    <property type="entry name" value="ShKT"/>
    <property type="match status" value="3"/>
</dbReference>
<reference evidence="6" key="1">
    <citation type="submission" date="2007-07" db="EMBL/GenBank/DDBJ databases">
        <title>PCAP assembly of the Caenorhabditis remanei genome.</title>
        <authorList>
            <consortium name="The Caenorhabditis remanei Sequencing Consortium"/>
            <person name="Wilson R.K."/>
        </authorList>
    </citation>
    <scope>NUCLEOTIDE SEQUENCE [LARGE SCALE GENOMIC DNA]</scope>
    <source>
        <strain evidence="6">PB4641</strain>
    </source>
</reference>
<proteinExistence type="predicted"/>
<evidence type="ECO:0000313" key="6">
    <source>
        <dbReference type="EMBL" id="EFP11489.1"/>
    </source>
</evidence>
<evidence type="ECO:0000256" key="2">
    <source>
        <dbReference type="ARBA" id="ARBA00023157"/>
    </source>
</evidence>
<dbReference type="OMA" id="IALMRVQ"/>
<dbReference type="Gene3D" id="1.10.10.1870">
    <property type="entry name" value="ShTK domain-like"/>
    <property type="match status" value="1"/>
</dbReference>
<accession>E3MX75</accession>
<evidence type="ECO:0000256" key="3">
    <source>
        <dbReference type="PROSITE-ProRule" id="PRU01005"/>
    </source>
</evidence>
<dbReference type="PANTHER" id="PTHR46219:SF5">
    <property type="entry name" value="SHKT DOMAIN-CONTAINING PROTEIN"/>
    <property type="match status" value="1"/>
</dbReference>
<dbReference type="STRING" id="31234.E3MX75"/>
<dbReference type="eggNOG" id="ENOG502SDEJ">
    <property type="taxonomic scope" value="Eukaryota"/>
</dbReference>
<keyword evidence="1 4" id="KW-0732">Signal</keyword>
<evidence type="ECO:0000256" key="4">
    <source>
        <dbReference type="SAM" id="SignalP"/>
    </source>
</evidence>
<dbReference type="HOGENOM" id="CLU_088349_0_0_1"/>
<dbReference type="PROSITE" id="PS51670">
    <property type="entry name" value="SHKT"/>
    <property type="match status" value="2"/>
</dbReference>
<dbReference type="EMBL" id="DS268490">
    <property type="protein sequence ID" value="EFP11489.1"/>
    <property type="molecule type" value="Genomic_DNA"/>
</dbReference>
<evidence type="ECO:0000313" key="7">
    <source>
        <dbReference type="Proteomes" id="UP000008281"/>
    </source>
</evidence>
<dbReference type="Proteomes" id="UP000008281">
    <property type="component" value="Unassembled WGS sequence"/>
</dbReference>
<dbReference type="GO" id="GO:1905905">
    <property type="term" value="P:nematode pharyngeal gland morphogenesis"/>
    <property type="evidence" value="ECO:0007669"/>
    <property type="project" value="EnsemblMetazoa"/>
</dbReference>
<feature type="chain" id="PRO_5003177661" evidence="4">
    <location>
        <begin position="18"/>
        <end position="275"/>
    </location>
</feature>
<dbReference type="InParanoid" id="E3MX75"/>
<dbReference type="OrthoDB" id="5868199at2759"/>
<dbReference type="Pfam" id="PF01549">
    <property type="entry name" value="ShK"/>
    <property type="match status" value="3"/>
</dbReference>
<keyword evidence="7" id="KW-1185">Reference proteome</keyword>
<gene>
    <name evidence="6" type="primary">Cre-phat-2</name>
    <name evidence="6" type="ORF">CRE_19317</name>
</gene>
<evidence type="ECO:0000259" key="5">
    <source>
        <dbReference type="PROSITE" id="PS51670"/>
    </source>
</evidence>
<dbReference type="AlphaFoldDB" id="E3MX75"/>
<name>E3MX75_CAERE</name>
<sequence length="275" mass="28719">MLQSVFLIGSLVAIAFGQTCDPLKILAPCGDGLPDCETGQTCDIAQSSCCLNADLITTTVAGVDATATASSTTTVFGNTVTSRTVTSSTGCVDRVNAATGTSDCAARRNLCNDATYYDVMTQQCPKTCGRCSSISTTPATGTCVDLKNPRTGSSDCASMRAYCNDSNYIALMRVQCPRTCGFCGSSSSTSSSTLRTGSSTISSGSSYFIPKSIKNPSKSYKIYTIRLVKKSCVDQVNPSTGRSECAANIGLCNNSAYQTIMRTQCPRTCGFCTSG</sequence>
<protein>
    <submittedName>
        <fullName evidence="6">CRE-PHAT-2 protein</fullName>
    </submittedName>
</protein>
<dbReference type="FunFam" id="1.10.10.1940:FF:000002">
    <property type="entry name" value="PHAryngeal gland Toxin-related"/>
    <property type="match status" value="3"/>
</dbReference>
<evidence type="ECO:0000256" key="1">
    <source>
        <dbReference type="ARBA" id="ARBA00022729"/>
    </source>
</evidence>
<feature type="signal peptide" evidence="4">
    <location>
        <begin position="1"/>
        <end position="17"/>
    </location>
</feature>
<dbReference type="PANTHER" id="PTHR46219">
    <property type="entry name" value="PROTEIN CBG11138"/>
    <property type="match status" value="1"/>
</dbReference>
<comment type="caution">
    <text evidence="3">Lacks conserved residue(s) required for the propagation of feature annotation.</text>
</comment>
<keyword evidence="2" id="KW-1015">Disulfide bond</keyword>
<feature type="domain" description="ShKT" evidence="5">
    <location>
        <begin position="232"/>
        <end position="272"/>
    </location>
</feature>
<dbReference type="Gene3D" id="1.10.10.1940">
    <property type="match status" value="2"/>
</dbReference>
<dbReference type="FunCoup" id="E3MX75">
    <property type="interactions" value="1082"/>
</dbReference>
<feature type="domain" description="ShKT" evidence="5">
    <location>
        <begin position="143"/>
        <end position="183"/>
    </location>
</feature>
<dbReference type="InterPro" id="IPR003582">
    <property type="entry name" value="ShKT_dom"/>
</dbReference>